<sequence>MVVHLLHANVPLQELSYVYGRYYSKRLFHSEQRSSGETLKRALLLSSTPPIGDVLCAQSTSDASAAPDFTSQIMALELVAPLGTLYGANGSGLEPGVPP</sequence>
<dbReference type="AlphaFoldDB" id="A0ABD1YGA3"/>
<protein>
    <submittedName>
        <fullName evidence="1">Uncharacterized protein</fullName>
    </submittedName>
</protein>
<dbReference type="EMBL" id="JBHFFA010000004">
    <property type="protein sequence ID" value="KAL2629816.1"/>
    <property type="molecule type" value="Genomic_DNA"/>
</dbReference>
<organism evidence="1 2">
    <name type="scientific">Riccia fluitans</name>
    <dbReference type="NCBI Taxonomy" id="41844"/>
    <lineage>
        <taxon>Eukaryota</taxon>
        <taxon>Viridiplantae</taxon>
        <taxon>Streptophyta</taxon>
        <taxon>Embryophyta</taxon>
        <taxon>Marchantiophyta</taxon>
        <taxon>Marchantiopsida</taxon>
        <taxon>Marchantiidae</taxon>
        <taxon>Marchantiales</taxon>
        <taxon>Ricciaceae</taxon>
        <taxon>Riccia</taxon>
    </lineage>
</organism>
<accession>A0ABD1YGA3</accession>
<keyword evidence="2" id="KW-1185">Reference proteome</keyword>
<name>A0ABD1YGA3_9MARC</name>
<proteinExistence type="predicted"/>
<reference evidence="1 2" key="1">
    <citation type="submission" date="2024-09" db="EMBL/GenBank/DDBJ databases">
        <title>Chromosome-scale assembly of Riccia fluitans.</title>
        <authorList>
            <person name="Paukszto L."/>
            <person name="Sawicki J."/>
            <person name="Karawczyk K."/>
            <person name="Piernik-Szablinska J."/>
            <person name="Szczecinska M."/>
            <person name="Mazdziarz M."/>
        </authorList>
    </citation>
    <scope>NUCLEOTIDE SEQUENCE [LARGE SCALE GENOMIC DNA]</scope>
    <source>
        <strain evidence="1">Rf_01</strain>
        <tissue evidence="1">Aerial parts of the thallus</tissue>
    </source>
</reference>
<evidence type="ECO:0000313" key="1">
    <source>
        <dbReference type="EMBL" id="KAL2629816.1"/>
    </source>
</evidence>
<dbReference type="Proteomes" id="UP001605036">
    <property type="component" value="Unassembled WGS sequence"/>
</dbReference>
<comment type="caution">
    <text evidence="1">The sequence shown here is derived from an EMBL/GenBank/DDBJ whole genome shotgun (WGS) entry which is preliminary data.</text>
</comment>
<gene>
    <name evidence="1" type="ORF">R1flu_014502</name>
</gene>
<evidence type="ECO:0000313" key="2">
    <source>
        <dbReference type="Proteomes" id="UP001605036"/>
    </source>
</evidence>